<dbReference type="RefSeq" id="XP_041136911.1">
    <property type="nucleotide sequence ID" value="XM_041283559.1"/>
</dbReference>
<evidence type="ECO:0000313" key="8">
    <source>
        <dbReference type="Proteomes" id="UP000663131"/>
    </source>
</evidence>
<dbReference type="Pfam" id="PF08242">
    <property type="entry name" value="Methyltransf_12"/>
    <property type="match status" value="1"/>
</dbReference>
<dbReference type="CDD" id="cd02440">
    <property type="entry name" value="AdoMet_MTases"/>
    <property type="match status" value="1"/>
</dbReference>
<protein>
    <recommendedName>
        <fullName evidence="4">tRNA N(3)-methylcytidine methyltransferase</fullName>
        <ecNumber evidence="4">2.1.1.-</ecNumber>
    </recommendedName>
</protein>
<keyword evidence="2 4" id="KW-0489">Methyltransferase</keyword>
<feature type="compositionally biased region" description="Basic and acidic residues" evidence="5">
    <location>
        <begin position="15"/>
        <end position="26"/>
    </location>
</feature>
<dbReference type="InterPro" id="IPR026113">
    <property type="entry name" value="METTL2/6/8-like"/>
</dbReference>
<proteinExistence type="inferred from homology"/>
<accession>A0A871R9F3</accession>
<dbReference type="AlphaFoldDB" id="A0A871R9F3"/>
<dbReference type="PANTHER" id="PTHR22809:SF11">
    <property type="entry name" value="TRNA N(3)-METHYLCYTIDINE METHYLTRANSFERASE METTL2"/>
    <property type="match status" value="1"/>
</dbReference>
<evidence type="ECO:0000256" key="3">
    <source>
        <dbReference type="ARBA" id="ARBA00022679"/>
    </source>
</evidence>
<dbReference type="PIRSF" id="PIRSF037755">
    <property type="entry name" value="Mettl2_prd"/>
    <property type="match status" value="1"/>
</dbReference>
<feature type="domain" description="Methyltransferase type 12" evidence="6">
    <location>
        <begin position="172"/>
        <end position="280"/>
    </location>
</feature>
<feature type="region of interest" description="Disordered" evidence="5">
    <location>
        <begin position="1"/>
        <end position="38"/>
    </location>
</feature>
<dbReference type="GO" id="GO:0032259">
    <property type="term" value="P:methylation"/>
    <property type="evidence" value="ECO:0007669"/>
    <property type="project" value="UniProtKB-KW"/>
</dbReference>
<dbReference type="InterPro" id="IPR029063">
    <property type="entry name" value="SAM-dependent_MTases_sf"/>
</dbReference>
<reference evidence="7" key="2">
    <citation type="journal article" name="BMC Genomics">
        <title>New genome assemblies reveal patterns of domestication and adaptation across Brettanomyces (Dekkera) species.</title>
        <authorList>
            <person name="Roach M.J."/>
            <person name="Borneman A.R."/>
        </authorList>
    </citation>
    <scope>NUCLEOTIDE SEQUENCE</scope>
    <source>
        <strain evidence="7">UCD 2041</strain>
    </source>
</reference>
<evidence type="ECO:0000256" key="5">
    <source>
        <dbReference type="SAM" id="MobiDB-lite"/>
    </source>
</evidence>
<dbReference type="GO" id="GO:0052735">
    <property type="term" value="F:tRNA (cytidine-3-)-methyltransferase activity"/>
    <property type="evidence" value="ECO:0007669"/>
    <property type="project" value="TreeGrafter"/>
</dbReference>
<evidence type="ECO:0000256" key="4">
    <source>
        <dbReference type="PIRNR" id="PIRNR037755"/>
    </source>
</evidence>
<dbReference type="EMBL" id="CP063135">
    <property type="protein sequence ID" value="QOU20418.1"/>
    <property type="molecule type" value="Genomic_DNA"/>
</dbReference>
<evidence type="ECO:0000256" key="1">
    <source>
        <dbReference type="ARBA" id="ARBA00009725"/>
    </source>
</evidence>
<reference evidence="7" key="1">
    <citation type="submission" date="2020-10" db="EMBL/GenBank/DDBJ databases">
        <authorList>
            <person name="Palmer J.M."/>
        </authorList>
    </citation>
    <scope>NUCLEOTIDE SEQUENCE</scope>
    <source>
        <strain evidence="7">UCD 2041</strain>
    </source>
</reference>
<comment type="similarity">
    <text evidence="1 4">Belongs to the methyltransferase superfamily. METL family.</text>
</comment>
<gene>
    <name evidence="7" type="ORF">BRETT_005075</name>
</gene>
<dbReference type="SUPFAM" id="SSF53335">
    <property type="entry name" value="S-adenosyl-L-methionine-dependent methyltransferases"/>
    <property type="match status" value="1"/>
</dbReference>
<dbReference type="OrthoDB" id="417697at2759"/>
<name>A0A871R9F3_DEKBR</name>
<feature type="compositionally biased region" description="Polar residues" evidence="5">
    <location>
        <begin position="1"/>
        <end position="13"/>
    </location>
</feature>
<dbReference type="EC" id="2.1.1.-" evidence="4"/>
<dbReference type="GeneID" id="64576998"/>
<keyword evidence="3 4" id="KW-0808">Transferase</keyword>
<evidence type="ECO:0000313" key="7">
    <source>
        <dbReference type="EMBL" id="QOU20418.1"/>
    </source>
</evidence>
<dbReference type="KEGG" id="bbrx:BRETT_005075"/>
<dbReference type="PANTHER" id="PTHR22809">
    <property type="entry name" value="METHYLTRANSFERASE-RELATED"/>
    <property type="match status" value="1"/>
</dbReference>
<evidence type="ECO:0000256" key="2">
    <source>
        <dbReference type="ARBA" id="ARBA00022603"/>
    </source>
</evidence>
<sequence>MTKLTEGSKNNIVGSDKDAVRNETAKTPKPPLDTRIGRDPPFKFGQRYLTAETDVYEHNACAKSEDEDKAEMFAPFRLLRDKIRCCELKLVQDNVTLDEEQISEIKKKIAFQHEHPVSDFQKQQFNSKPKKYWDIFYKNNHENFFKDRKWIQIEFPGIYAAMKPDAGPKTILEIGCGPGNTLFPVVTKNENPDLRMFGCDFSPVAIDLVKKNESYEPLHKSNNCFASVWDLANEECALPEGIEPHSVDIAVMIFVFSALHPDQWKFAIENLKKLMKPGGKVYFRDYGRYDLAQVRFKKDRLLQDNFYIRGDGTRVYFFTEDEAYDIFVNGCGFKKEKIATDRRLIVNRKRQLKMYRSWLQAVFNA</sequence>
<dbReference type="Proteomes" id="UP000663131">
    <property type="component" value="Chromosome 7"/>
</dbReference>
<evidence type="ECO:0000259" key="6">
    <source>
        <dbReference type="Pfam" id="PF08242"/>
    </source>
</evidence>
<organism evidence="7 8">
    <name type="scientific">Dekkera bruxellensis</name>
    <name type="common">Brettanomyces custersii</name>
    <dbReference type="NCBI Taxonomy" id="5007"/>
    <lineage>
        <taxon>Eukaryota</taxon>
        <taxon>Fungi</taxon>
        <taxon>Dikarya</taxon>
        <taxon>Ascomycota</taxon>
        <taxon>Saccharomycotina</taxon>
        <taxon>Pichiomycetes</taxon>
        <taxon>Pichiales</taxon>
        <taxon>Pichiaceae</taxon>
        <taxon>Brettanomyces</taxon>
    </lineage>
</organism>
<comment type="function">
    <text evidence="4">S-adenosyl-L-methionine-dependent methyltransferase.</text>
</comment>
<dbReference type="Gene3D" id="3.40.50.150">
    <property type="entry name" value="Vaccinia Virus protein VP39"/>
    <property type="match status" value="1"/>
</dbReference>
<dbReference type="InterPro" id="IPR013217">
    <property type="entry name" value="Methyltransf_12"/>
</dbReference>